<dbReference type="PROSITE" id="PS50238">
    <property type="entry name" value="RHOGAP"/>
    <property type="match status" value="1"/>
</dbReference>
<dbReference type="PANTHER" id="PTHR12635:SF7">
    <property type="entry name" value="RHO GTPASE ACTIVATING PROTEIN 6-RELATED"/>
    <property type="match status" value="1"/>
</dbReference>
<feature type="region of interest" description="Disordered" evidence="2">
    <location>
        <begin position="760"/>
        <end position="825"/>
    </location>
</feature>
<feature type="region of interest" description="Disordered" evidence="2">
    <location>
        <begin position="722"/>
        <end position="748"/>
    </location>
</feature>
<name>A0A1B6J1I5_9HEMI</name>
<feature type="compositionally biased region" description="Basic and acidic residues" evidence="2">
    <location>
        <begin position="1061"/>
        <end position="1071"/>
    </location>
</feature>
<dbReference type="InterPro" id="IPR037863">
    <property type="entry name" value="RHOGAP6/36"/>
</dbReference>
<evidence type="ECO:0000256" key="2">
    <source>
        <dbReference type="SAM" id="MobiDB-lite"/>
    </source>
</evidence>
<reference evidence="4" key="1">
    <citation type="submission" date="2015-11" db="EMBL/GenBank/DDBJ databases">
        <title>De novo transcriptome assembly of four potential Pierce s Disease insect vectors from Arizona vineyards.</title>
        <authorList>
            <person name="Tassone E.E."/>
        </authorList>
    </citation>
    <scope>NUCLEOTIDE SEQUENCE</scope>
</reference>
<feature type="compositionally biased region" description="Basic and acidic residues" evidence="2">
    <location>
        <begin position="51"/>
        <end position="60"/>
    </location>
</feature>
<accession>A0A1B6J1I5</accession>
<proteinExistence type="predicted"/>
<dbReference type="SMART" id="SM00324">
    <property type="entry name" value="RhoGAP"/>
    <property type="match status" value="1"/>
</dbReference>
<feature type="non-terminal residue" evidence="4">
    <location>
        <position position="1"/>
    </location>
</feature>
<dbReference type="EMBL" id="GECU01014665">
    <property type="protein sequence ID" value="JAS93041.1"/>
    <property type="molecule type" value="Transcribed_RNA"/>
</dbReference>
<sequence>RWRSSWRPSGAGSPLHYQDLQEEEGSDDEGVLTDSRHNVGSECTSPASVIEVKEERRPQDKSYATQTEVITPSILLAIQEELKRIKLAKQEAEEQEAKEDPQKGRNYRRSSVTDNDDVSPSVGDTIKRYLRMARKKSIDSDKVDRFKRVNYDKNIRNIKPKGEITKIGDDDGLDKGIQTDESWIAALKELKLEDKPGEISSSAGEDRSSSRVTSSRSSVDTGVEDLSSPPQTPVPPSKSPSGILSTGQTFLSNLLHHQKSRNTPSVSAVPGVMQKSKSSSSVVHQGSRLVAKKIWKSRSKSQTRVTASASSVWTPQGNCQWTNVAGRTITLGDTSLLHLSDIERRVLQKVALAKLQALNLGVAIRIPSESTAAGSVQKPKRRAYLLKRKAITTGFFDSKAGKDDKEKSDGGGLVFGVSLGQCVESERLARGGKVGDESELRRKSHHGSRSSFNSLIDSPAKEEKGSSESLISPTLSMPGLLDTLSVDDLSQEQGGIPNIVSCCLRHLENHGLHTLGIFRVSSSKKRVRQLREDFDCGKETSMEPDLCPHDVATLLKEYFRDLPDSLLCKDLYSAFVQTQRIRNRRLQHEALQHLLQLLPVPNRDTLWVLLAFLSQVAQNSEDHRDTSGEWILGNKMDSNNLATLFAPNILHACKPSTKEDMSAERVEERSDAINVVRTLIDNHRSLYQVSAELLDEVYVHMMDSHPEALDQLLQRRDLATDETEDLDVSTLSDERLATAGSRESLTEERLERKVWSREAFTHETAGMGGPDLDIKPRRERGRERRRWREDGRRRQDSEQSTPSRRTSSTSIGSEDPTMFRGKPGDMGVITASIKIPVPASSFTLNLDDSDIPFIEDSERHHLAFGVTRTSQRVSSESSQASTYIHQVTRDSAMGSSVSPPPHSVSSYSSGGVSSWGSSPPTSPDPTLPDESGTAIARITIPTKKNPDPQQRVMVQRVTIKSAGEVRQSYAELRKVETMTAESRHSREQPDPLTKSASVAAVTIRAPERTSITPSISSIGGAVLRSKTADIERMLKIQTASKQTKKTTGVTVVSVTSEEEKKMKRKYTDSRHLTRSLPQPTEVAGTVAGSVVEVTTSQQRRAGVVYKRRELISSEPKERKGFPN</sequence>
<evidence type="ECO:0000259" key="3">
    <source>
        <dbReference type="PROSITE" id="PS50238"/>
    </source>
</evidence>
<dbReference type="AlphaFoldDB" id="A0A1B6J1I5"/>
<dbReference type="PANTHER" id="PTHR12635">
    <property type="entry name" value="RHO-GTPASE-ACTIVATING PROTEIN 6 FAMILY MEMBER"/>
    <property type="match status" value="1"/>
</dbReference>
<feature type="compositionally biased region" description="Low complexity" evidence="2">
    <location>
        <begin position="903"/>
        <end position="919"/>
    </location>
</feature>
<gene>
    <name evidence="4" type="ORF">g.19574</name>
</gene>
<feature type="compositionally biased region" description="Basic and acidic residues" evidence="2">
    <location>
        <begin position="975"/>
        <end position="989"/>
    </location>
</feature>
<feature type="compositionally biased region" description="Low complexity" evidence="2">
    <location>
        <begin position="800"/>
        <end position="810"/>
    </location>
</feature>
<feature type="compositionally biased region" description="Acidic residues" evidence="2">
    <location>
        <begin position="20"/>
        <end position="31"/>
    </location>
</feature>
<feature type="region of interest" description="Disordered" evidence="2">
    <location>
        <begin position="1061"/>
        <end position="1082"/>
    </location>
</feature>
<feature type="region of interest" description="Disordered" evidence="2">
    <location>
        <begin position="890"/>
        <end position="931"/>
    </location>
</feature>
<dbReference type="InterPro" id="IPR008936">
    <property type="entry name" value="Rho_GTPase_activation_prot"/>
</dbReference>
<feature type="compositionally biased region" description="Low complexity" evidence="2">
    <location>
        <begin position="210"/>
        <end position="221"/>
    </location>
</feature>
<organism evidence="4">
    <name type="scientific">Homalodisca liturata</name>
    <dbReference type="NCBI Taxonomy" id="320908"/>
    <lineage>
        <taxon>Eukaryota</taxon>
        <taxon>Metazoa</taxon>
        <taxon>Ecdysozoa</taxon>
        <taxon>Arthropoda</taxon>
        <taxon>Hexapoda</taxon>
        <taxon>Insecta</taxon>
        <taxon>Pterygota</taxon>
        <taxon>Neoptera</taxon>
        <taxon>Paraneoptera</taxon>
        <taxon>Hemiptera</taxon>
        <taxon>Auchenorrhyncha</taxon>
        <taxon>Membracoidea</taxon>
        <taxon>Cicadellidae</taxon>
        <taxon>Cicadellinae</taxon>
        <taxon>Proconiini</taxon>
        <taxon>Homalodisca</taxon>
    </lineage>
</organism>
<feature type="region of interest" description="Disordered" evidence="2">
    <location>
        <begin position="975"/>
        <end position="997"/>
    </location>
</feature>
<feature type="region of interest" description="Disordered" evidence="2">
    <location>
        <begin position="89"/>
        <end position="124"/>
    </location>
</feature>
<evidence type="ECO:0000256" key="1">
    <source>
        <dbReference type="ARBA" id="ARBA00022468"/>
    </source>
</evidence>
<dbReference type="SUPFAM" id="SSF48350">
    <property type="entry name" value="GTPase activation domain, GAP"/>
    <property type="match status" value="1"/>
</dbReference>
<evidence type="ECO:0000313" key="4">
    <source>
        <dbReference type="EMBL" id="JAS93041.1"/>
    </source>
</evidence>
<keyword evidence="1" id="KW-0343">GTPase activation</keyword>
<dbReference type="InterPro" id="IPR000198">
    <property type="entry name" value="RhoGAP_dom"/>
</dbReference>
<feature type="region of interest" description="Disordered" evidence="2">
    <location>
        <begin position="1"/>
        <end position="67"/>
    </location>
</feature>
<feature type="domain" description="Rho-GAP" evidence="3">
    <location>
        <begin position="484"/>
        <end position="687"/>
    </location>
</feature>
<protein>
    <recommendedName>
        <fullName evidence="3">Rho-GAP domain-containing protein</fullName>
    </recommendedName>
</protein>
<dbReference type="GO" id="GO:0005096">
    <property type="term" value="F:GTPase activator activity"/>
    <property type="evidence" value="ECO:0007669"/>
    <property type="project" value="UniProtKB-KW"/>
</dbReference>
<dbReference type="GO" id="GO:0007165">
    <property type="term" value="P:signal transduction"/>
    <property type="evidence" value="ECO:0007669"/>
    <property type="project" value="InterPro"/>
</dbReference>
<feature type="region of interest" description="Disordered" evidence="2">
    <location>
        <begin position="260"/>
        <end position="283"/>
    </location>
</feature>
<feature type="region of interest" description="Disordered" evidence="2">
    <location>
        <begin position="433"/>
        <end position="474"/>
    </location>
</feature>
<feature type="compositionally biased region" description="Basic and acidic residues" evidence="2">
    <location>
        <begin position="772"/>
        <end position="797"/>
    </location>
</feature>
<feature type="region of interest" description="Disordered" evidence="2">
    <location>
        <begin position="195"/>
        <end position="246"/>
    </location>
</feature>
<dbReference type="Pfam" id="PF00620">
    <property type="entry name" value="RhoGAP"/>
    <property type="match status" value="1"/>
</dbReference>
<dbReference type="Gene3D" id="1.10.555.10">
    <property type="entry name" value="Rho GTPase activation protein"/>
    <property type="match status" value="1"/>
</dbReference>